<organism evidence="1 2">
    <name type="scientific">Tessaracoccus flavus</name>
    <dbReference type="NCBI Taxonomy" id="1610493"/>
    <lineage>
        <taxon>Bacteria</taxon>
        <taxon>Bacillati</taxon>
        <taxon>Actinomycetota</taxon>
        <taxon>Actinomycetes</taxon>
        <taxon>Propionibacteriales</taxon>
        <taxon>Propionibacteriaceae</taxon>
        <taxon>Tessaracoccus</taxon>
    </lineage>
</organism>
<evidence type="ECO:0000313" key="1">
    <source>
        <dbReference type="EMBL" id="AQP44674.1"/>
    </source>
</evidence>
<dbReference type="RefSeq" id="WP_218121673.1">
    <property type="nucleotide sequence ID" value="NZ_CP019605.1"/>
</dbReference>
<dbReference type="PANTHER" id="PTHR36452:SF1">
    <property type="entry name" value="DUF2461 DOMAIN-CONTAINING PROTEIN"/>
    <property type="match status" value="1"/>
</dbReference>
<dbReference type="KEGG" id="tfl:RPIT_07510"/>
<dbReference type="InterPro" id="IPR015996">
    <property type="entry name" value="UCP028451"/>
</dbReference>
<protein>
    <submittedName>
        <fullName evidence="1">TIGR02453 family protein</fullName>
    </submittedName>
</protein>
<dbReference type="PIRSF" id="PIRSF028451">
    <property type="entry name" value="UCP028451"/>
    <property type="match status" value="1"/>
</dbReference>
<dbReference type="EMBL" id="CP019605">
    <property type="protein sequence ID" value="AQP44674.1"/>
    <property type="molecule type" value="Genomic_DNA"/>
</dbReference>
<accession>A0A1Q2CEX8</accession>
<dbReference type="NCBIfam" id="TIGR02453">
    <property type="entry name" value="TIGR02453 family protein"/>
    <property type="match status" value="1"/>
</dbReference>
<dbReference type="Proteomes" id="UP000188324">
    <property type="component" value="Chromosome"/>
</dbReference>
<dbReference type="AlphaFoldDB" id="A0A1Q2CEX8"/>
<sequence length="214" mass="24220">MSTFQGIPLGAVDFYEDLEQDNSREWWLANKPRYDDDVRAPLEALGALLEAEFGTPKLFRPNRDVRFSADKSPYKTHQGLVVAPVDGMGWYVQVSADGLMTAGGWWADRPELVARYREVFEDEDAGGELQDLLGALREAGYVVGGERLKSRPRGVDADHPHLELLRHRSLTATREYGEPEWLPTAELLEHVAADWRAYRPLMQWLAKRLGGKTV</sequence>
<evidence type="ECO:0000313" key="2">
    <source>
        <dbReference type="Proteomes" id="UP000188324"/>
    </source>
</evidence>
<dbReference type="Pfam" id="PF09365">
    <property type="entry name" value="DUF2461"/>
    <property type="match status" value="1"/>
</dbReference>
<dbReference type="STRING" id="1610493.RPIT_07510"/>
<keyword evidence="2" id="KW-1185">Reference proteome</keyword>
<reference evidence="1 2" key="1">
    <citation type="journal article" date="2016" name="Int. J. Syst. Evol. Microbiol.">
        <title>Tessaracoccus flavus sp. nov., isolated from the drainage system of a lindane-producing factory.</title>
        <authorList>
            <person name="Kumari R."/>
            <person name="Singh P."/>
            <person name="Schumann P."/>
            <person name="Lal R."/>
        </authorList>
    </citation>
    <scope>NUCLEOTIDE SEQUENCE [LARGE SCALE GENOMIC DNA]</scope>
    <source>
        <strain evidence="1 2">RP1T</strain>
    </source>
</reference>
<dbReference type="PANTHER" id="PTHR36452">
    <property type="entry name" value="CHROMOSOME 12, WHOLE GENOME SHOTGUN SEQUENCE"/>
    <property type="match status" value="1"/>
</dbReference>
<name>A0A1Q2CEX8_9ACTN</name>
<dbReference type="InterPro" id="IPR012808">
    <property type="entry name" value="CHP02453"/>
</dbReference>
<gene>
    <name evidence="1" type="ORF">RPIT_07510</name>
</gene>
<proteinExistence type="predicted"/>